<feature type="transmembrane region" description="Helical" evidence="1">
    <location>
        <begin position="86"/>
        <end position="107"/>
    </location>
</feature>
<evidence type="ECO:0000313" key="2">
    <source>
        <dbReference type="EMBL" id="GFH54462.1"/>
    </source>
</evidence>
<feature type="transmembrane region" description="Helical" evidence="1">
    <location>
        <begin position="53"/>
        <end position="74"/>
    </location>
</feature>
<name>A0AAD3CYA9_9STRA</name>
<gene>
    <name evidence="2" type="ORF">CTEN210_10938</name>
</gene>
<evidence type="ECO:0000256" key="1">
    <source>
        <dbReference type="SAM" id="Phobius"/>
    </source>
</evidence>
<feature type="transmembrane region" description="Helical" evidence="1">
    <location>
        <begin position="27"/>
        <end position="46"/>
    </location>
</feature>
<dbReference type="Proteomes" id="UP001054902">
    <property type="component" value="Unassembled WGS sequence"/>
</dbReference>
<keyword evidence="1" id="KW-0812">Transmembrane</keyword>
<sequence length="144" mass="16437">MLDWKKFLAYKSCPDAETYVTLPDDVTWLRIFFSIVYGISLTYRDLTPSDSALAIIMGMNIIMFLPVIWLNFFLNAKTDSYKNLNFQGVPNALAMMMLIWIISFTAAHEDDEKIFAKALIEPVVKLATGEETSDESVTKEESEF</sequence>
<dbReference type="EMBL" id="BLLK01000047">
    <property type="protein sequence ID" value="GFH54462.1"/>
    <property type="molecule type" value="Genomic_DNA"/>
</dbReference>
<keyword evidence="1" id="KW-0472">Membrane</keyword>
<accession>A0AAD3CYA9</accession>
<keyword evidence="1" id="KW-1133">Transmembrane helix</keyword>
<dbReference type="AlphaFoldDB" id="A0AAD3CYA9"/>
<comment type="caution">
    <text evidence="2">The sequence shown here is derived from an EMBL/GenBank/DDBJ whole genome shotgun (WGS) entry which is preliminary data.</text>
</comment>
<reference evidence="2 3" key="1">
    <citation type="journal article" date="2021" name="Sci. Rep.">
        <title>The genome of the diatom Chaetoceros tenuissimus carries an ancient integrated fragment of an extant virus.</title>
        <authorList>
            <person name="Hongo Y."/>
            <person name="Kimura K."/>
            <person name="Takaki Y."/>
            <person name="Yoshida Y."/>
            <person name="Baba S."/>
            <person name="Kobayashi G."/>
            <person name="Nagasaki K."/>
            <person name="Hano T."/>
            <person name="Tomaru Y."/>
        </authorList>
    </citation>
    <scope>NUCLEOTIDE SEQUENCE [LARGE SCALE GENOMIC DNA]</scope>
    <source>
        <strain evidence="2 3">NIES-3715</strain>
    </source>
</reference>
<organism evidence="2 3">
    <name type="scientific">Chaetoceros tenuissimus</name>
    <dbReference type="NCBI Taxonomy" id="426638"/>
    <lineage>
        <taxon>Eukaryota</taxon>
        <taxon>Sar</taxon>
        <taxon>Stramenopiles</taxon>
        <taxon>Ochrophyta</taxon>
        <taxon>Bacillariophyta</taxon>
        <taxon>Coscinodiscophyceae</taxon>
        <taxon>Chaetocerotophycidae</taxon>
        <taxon>Chaetocerotales</taxon>
        <taxon>Chaetocerotaceae</taxon>
        <taxon>Chaetoceros</taxon>
    </lineage>
</organism>
<evidence type="ECO:0000313" key="3">
    <source>
        <dbReference type="Proteomes" id="UP001054902"/>
    </source>
</evidence>
<keyword evidence="3" id="KW-1185">Reference proteome</keyword>
<protein>
    <submittedName>
        <fullName evidence="2">Uncharacterized protein</fullName>
    </submittedName>
</protein>
<proteinExistence type="predicted"/>